<accession>A0AAW2ZMS8</accession>
<comment type="caution">
    <text evidence="1">The sequence shown here is derived from an EMBL/GenBank/DDBJ whole genome shotgun (WGS) entry which is preliminary data.</text>
</comment>
<proteinExistence type="predicted"/>
<name>A0AAW2ZMS8_9EUKA</name>
<keyword evidence="2" id="KW-1185">Reference proteome</keyword>
<dbReference type="EMBL" id="JAOPGA020001767">
    <property type="protein sequence ID" value="KAL0491163.1"/>
    <property type="molecule type" value="Genomic_DNA"/>
</dbReference>
<dbReference type="Gene3D" id="3.90.180.10">
    <property type="entry name" value="Medium-chain alcohol dehydrogenases, catalytic domain"/>
    <property type="match status" value="1"/>
</dbReference>
<evidence type="ECO:0000313" key="1">
    <source>
        <dbReference type="EMBL" id="KAL0491163.1"/>
    </source>
</evidence>
<dbReference type="InterPro" id="IPR021276">
    <property type="entry name" value="DUF2855"/>
</dbReference>
<dbReference type="SUPFAM" id="SSF50129">
    <property type="entry name" value="GroES-like"/>
    <property type="match status" value="1"/>
</dbReference>
<sequence length="365" mass="42222">MNNQELLVSRNDISKFELSTSHIKPLQPGEILLQINKFGLTTNNVTYAVLGEEYHYFDFFPTKKKGMAKVNVWGISTIIKSNVTELPVGEKIFGYFPMSQYVLMKPFKITKSFFYEKRDKLPLDMIVYNQYVRISHDPYYDPRHVDYMLVFRPLWWTSFCLDDFLNEKRFFDAENVIISSASSKTAFGFALMLRRNNRRKKIIGITSGKNMDFVKSLNLYHVVVNYDHVSELEQKPSVYVDVAGDDNLGDTLQSTLGSNLKIRLLAGISHQTTEQRSTKGSEVFFAAPWIDHRRREIGREFVRRNVVSWRALMDNVHEWVDITKGYGSKSVIKAYKSLIDGESSPNQGFVLSMHEKDAEDMLSKL</sequence>
<dbReference type="Proteomes" id="UP001431209">
    <property type="component" value="Unassembled WGS sequence"/>
</dbReference>
<dbReference type="AlphaFoldDB" id="A0AAW2ZMS8"/>
<evidence type="ECO:0000313" key="2">
    <source>
        <dbReference type="Proteomes" id="UP001431209"/>
    </source>
</evidence>
<reference evidence="1 2" key="1">
    <citation type="submission" date="2024-03" db="EMBL/GenBank/DDBJ databases">
        <title>The Acrasis kona genome and developmental transcriptomes reveal deep origins of eukaryotic multicellular pathways.</title>
        <authorList>
            <person name="Sheikh S."/>
            <person name="Fu C.-J."/>
            <person name="Brown M.W."/>
            <person name="Baldauf S.L."/>
        </authorList>
    </citation>
    <scope>NUCLEOTIDE SEQUENCE [LARGE SCALE GENOMIC DNA]</scope>
    <source>
        <strain evidence="1 2">ATCC MYA-3509</strain>
    </source>
</reference>
<organism evidence="1 2">
    <name type="scientific">Acrasis kona</name>
    <dbReference type="NCBI Taxonomy" id="1008807"/>
    <lineage>
        <taxon>Eukaryota</taxon>
        <taxon>Discoba</taxon>
        <taxon>Heterolobosea</taxon>
        <taxon>Tetramitia</taxon>
        <taxon>Eutetramitia</taxon>
        <taxon>Acrasidae</taxon>
        <taxon>Acrasis</taxon>
    </lineage>
</organism>
<dbReference type="InterPro" id="IPR011032">
    <property type="entry name" value="GroES-like_sf"/>
</dbReference>
<gene>
    <name evidence="1" type="ORF">AKO1_010009</name>
</gene>
<dbReference type="Pfam" id="PF11017">
    <property type="entry name" value="DUF2855"/>
    <property type="match status" value="1"/>
</dbReference>
<protein>
    <submittedName>
        <fullName evidence="1">Cytochrome b</fullName>
    </submittedName>
</protein>